<evidence type="ECO:0000313" key="2">
    <source>
        <dbReference type="Proteomes" id="UP000060487"/>
    </source>
</evidence>
<evidence type="ECO:0000313" key="1">
    <source>
        <dbReference type="EMBL" id="KWT91891.1"/>
    </source>
</evidence>
<sequence>MSTQFWIKDADGKFDGSLPEVPKKGYVAEASNNENVSVVSNVSKAQNVADVKKERDDRIISDERLVEILKALRKALRFSKQGDILRKFGIDPSLFTLEEITAMVEMFVQYRKMQMAMDLAKNKVKDPSVVDKYYHCRAHCIATRTGLGGIAASYPAGYAKEVADLFKNAFGRGTIKGGSVDDRIIASIKDSIGDLAANSKGRLGDPRISCNNVCEHLWPDSVSPEIRDEVDTAFGV</sequence>
<organism evidence="1 2">
    <name type="scientific">Candidatus Magnetominusculus xianensis</name>
    <dbReference type="NCBI Taxonomy" id="1748249"/>
    <lineage>
        <taxon>Bacteria</taxon>
        <taxon>Pseudomonadati</taxon>
        <taxon>Nitrospirota</taxon>
        <taxon>Nitrospiria</taxon>
        <taxon>Nitrospirales</taxon>
        <taxon>Nitrospiraceae</taxon>
        <taxon>Candidatus Magnetominusculus</taxon>
    </lineage>
</organism>
<dbReference type="Proteomes" id="UP000060487">
    <property type="component" value="Unassembled WGS sequence"/>
</dbReference>
<accession>A0ABR5SI38</accession>
<keyword evidence="2" id="KW-1185">Reference proteome</keyword>
<reference evidence="1 2" key="1">
    <citation type="submission" date="2015-11" db="EMBL/GenBank/DDBJ databases">
        <authorList>
            <person name="Lin W."/>
        </authorList>
    </citation>
    <scope>NUCLEOTIDE SEQUENCE [LARGE SCALE GENOMIC DNA]</scope>
    <source>
        <strain evidence="1 2">HCH-1</strain>
    </source>
</reference>
<gene>
    <name evidence="1" type="ORF">ASN18_0694</name>
</gene>
<proteinExistence type="predicted"/>
<name>A0ABR5SI38_9BACT</name>
<dbReference type="RefSeq" id="WP_085051220.1">
    <property type="nucleotide sequence ID" value="NZ_LNQR01000027.1"/>
</dbReference>
<protein>
    <submittedName>
        <fullName evidence="1">Uncharacterized protein</fullName>
    </submittedName>
</protein>
<comment type="caution">
    <text evidence="1">The sequence shown here is derived from an EMBL/GenBank/DDBJ whole genome shotgun (WGS) entry which is preliminary data.</text>
</comment>
<dbReference type="EMBL" id="LNQR01000027">
    <property type="protein sequence ID" value="KWT91891.1"/>
    <property type="molecule type" value="Genomic_DNA"/>
</dbReference>
<dbReference type="Gene3D" id="1.10.132.110">
    <property type="entry name" value="Serum amyloid A protein"/>
    <property type="match status" value="1"/>
</dbReference>